<evidence type="ECO:0000313" key="4">
    <source>
        <dbReference type="Proteomes" id="UP000076858"/>
    </source>
</evidence>
<sequence length="252" mass="27530">MHNHKPNAAVGYHRHNPGAHVLISLSVINIFLWLLCTTFSAMILIRFNSPNSLIRFASLDLISPGVWGSLFYGLGGLLGICAAYERRQPILVGTLVLAMLSIFSSLGIAAVSGAMAVSPRFRSYNNAIWLGLEWTLLILSIFGFIVNLSVFVSVSVLICRPCCPNNSNHNYHHRQPLPPAPLPPNCNNNSIHNANYVGAAEMANMTLVPPPPPGFVVNPPVASHQRQQQTRHQQNFNSSPLPHGLIASETNF</sequence>
<keyword evidence="2" id="KW-0472">Membrane</keyword>
<protein>
    <submittedName>
        <fullName evidence="3">Uncharacterized protein</fullName>
    </submittedName>
</protein>
<keyword evidence="2" id="KW-0812">Transmembrane</keyword>
<feature type="transmembrane region" description="Helical" evidence="2">
    <location>
        <begin position="91"/>
        <end position="116"/>
    </location>
</feature>
<accession>A0A0P5XU62</accession>
<evidence type="ECO:0000256" key="2">
    <source>
        <dbReference type="SAM" id="Phobius"/>
    </source>
</evidence>
<feature type="transmembrane region" description="Helical" evidence="2">
    <location>
        <begin position="21"/>
        <end position="45"/>
    </location>
</feature>
<dbReference type="Proteomes" id="UP000076858">
    <property type="component" value="Unassembled WGS sequence"/>
</dbReference>
<dbReference type="EMBL" id="LRGB01002285">
    <property type="protein sequence ID" value="KZS08219.1"/>
    <property type="molecule type" value="Genomic_DNA"/>
</dbReference>
<gene>
    <name evidence="3" type="ORF">APZ42_027882</name>
</gene>
<dbReference type="AlphaFoldDB" id="A0A0P5XU62"/>
<feature type="compositionally biased region" description="Low complexity" evidence="1">
    <location>
        <begin position="220"/>
        <end position="234"/>
    </location>
</feature>
<feature type="transmembrane region" description="Helical" evidence="2">
    <location>
        <begin position="65"/>
        <end position="84"/>
    </location>
</feature>
<keyword evidence="2" id="KW-1133">Transmembrane helix</keyword>
<reference evidence="3 4" key="1">
    <citation type="submission" date="2016-03" db="EMBL/GenBank/DDBJ databases">
        <title>EvidentialGene: Evidence-directed Construction of Genes on Genomes.</title>
        <authorList>
            <person name="Gilbert D.G."/>
            <person name="Choi J.-H."/>
            <person name="Mockaitis K."/>
            <person name="Colbourne J."/>
            <person name="Pfrender M."/>
        </authorList>
    </citation>
    <scope>NUCLEOTIDE SEQUENCE [LARGE SCALE GENOMIC DNA]</scope>
    <source>
        <strain evidence="3 4">Xinb3</strain>
        <tissue evidence="3">Complete organism</tissue>
    </source>
</reference>
<keyword evidence="4" id="KW-1185">Reference proteome</keyword>
<feature type="region of interest" description="Disordered" evidence="1">
    <location>
        <begin position="220"/>
        <end position="252"/>
    </location>
</feature>
<organism evidence="3 4">
    <name type="scientific">Daphnia magna</name>
    <dbReference type="NCBI Taxonomy" id="35525"/>
    <lineage>
        <taxon>Eukaryota</taxon>
        <taxon>Metazoa</taxon>
        <taxon>Ecdysozoa</taxon>
        <taxon>Arthropoda</taxon>
        <taxon>Crustacea</taxon>
        <taxon>Branchiopoda</taxon>
        <taxon>Diplostraca</taxon>
        <taxon>Cladocera</taxon>
        <taxon>Anomopoda</taxon>
        <taxon>Daphniidae</taxon>
        <taxon>Daphnia</taxon>
    </lineage>
</organism>
<evidence type="ECO:0000256" key="1">
    <source>
        <dbReference type="SAM" id="MobiDB-lite"/>
    </source>
</evidence>
<comment type="caution">
    <text evidence="3">The sequence shown here is derived from an EMBL/GenBank/DDBJ whole genome shotgun (WGS) entry which is preliminary data.</text>
</comment>
<evidence type="ECO:0000313" key="3">
    <source>
        <dbReference type="EMBL" id="KZS08219.1"/>
    </source>
</evidence>
<feature type="transmembrane region" description="Helical" evidence="2">
    <location>
        <begin position="136"/>
        <end position="159"/>
    </location>
</feature>
<proteinExistence type="predicted"/>
<name>A0A0P5XU62_9CRUS</name>